<dbReference type="InterPro" id="IPR044810">
    <property type="entry name" value="WRKY_plant"/>
</dbReference>
<evidence type="ECO:0000259" key="9">
    <source>
        <dbReference type="PROSITE" id="PS51141"/>
    </source>
</evidence>
<evidence type="ECO:0000313" key="10">
    <source>
        <dbReference type="EMBL" id="CAI0446850.1"/>
    </source>
</evidence>
<proteinExistence type="predicted"/>
<feature type="domain" description="WRKY" evidence="8">
    <location>
        <begin position="218"/>
        <end position="283"/>
    </location>
</feature>
<keyword evidence="6" id="KW-0862">Zinc</keyword>
<dbReference type="SUPFAM" id="SSF118290">
    <property type="entry name" value="WRKY DNA-binding domain"/>
    <property type="match status" value="2"/>
</dbReference>
<evidence type="ECO:0000256" key="7">
    <source>
        <dbReference type="SAM" id="Coils"/>
    </source>
</evidence>
<dbReference type="GO" id="GO:0008270">
    <property type="term" value="F:zinc ion binding"/>
    <property type="evidence" value="ECO:0007669"/>
    <property type="project" value="UniProtKB-KW"/>
</dbReference>
<gene>
    <name evidence="10" type="ORF">LITE_LOCUS29178</name>
</gene>
<sequence>MSEPVNDGIERLTTLPHMAISAVDGANVDDGNDAMAKSPRKVDSCCSNVVTPAVKGATVSLRSKSEADALDDGHRWRKYGQKAGSRSHPKSYFKCSYVGCSVKKCVERDPDDPEFVITTYKGTHNHNVVTPSAKTSSSHGSSARVVDGDSVCIGSDNSGINLVSDLSRMSSGKSGITTEEEEYVHDVTFGRCYRKMDTRSSDATPAVKPKVVTFRTKSKIDVVDDGYRWRKYGLKSVLGSPHPRAYYKCTHAGCPARKTMCRDSDDPEFVTTTVQNTHNHVTATSRGKTTANHDIASQAAMGSIEREESSYITSLGFGNNMSSTAAETRCNENFGLNTSDPLRFDIKTSLDLGIGMDFFAIDDFSDSFYSFPESGRSFTSGNGKANAMLSPASYLMRSGEQNDTMALEFQQHQELEKVDEGTLEIEESRQLQFQFSMASPEKEPYHCNDLMNTGNIYLSKSPSSLYSFCAQYFVSIFLPYCKFQQLWDGGMQLLVSLKHLDLKHSALRWIPDLSKSLKLEDLELEGCIYLVGISSIQHLTKLQHLNLKGCQSLRGLPSLMKLKFLKTLDLSHCSNLNRLPPSLGCISSLCELNLRNCEKINRLPRSVVQLMTSLETLNISGCSSLWNSITGILISHSSEDASPEPPQPITLVQVDAVAATRASAVDSPPSEDPSLESRGEKTITLEDSNAFTREKTILAINNAVYYGLEEEQGKNAAIIPKKDRQQILNDEEHKDTESVGNEPLKIAEATTSVCCQVEDCGVELSSEKIYHQRIQTCQVHCNTSTAMLGKVMQRFCQLCSRFHLIEEFDGEERICRSRSARYSQKRGRQSTPTTTGTDLEEKFLLLKRTRTITSDDTIALAETVKEFLSLSLEDLAEANAFGNFEHAVLAMIEQSSSLDDRATKESVLVSLAEWKQSVPEIVMSMQNAEAESAVTSREMREMDARLTRGELHLSLLDLELSLISEEEEQIEAEIQRLMDEKKR</sequence>
<accession>A0AAV0MMA2</accession>
<dbReference type="SUPFAM" id="SSF103612">
    <property type="entry name" value="SBT domain"/>
    <property type="match status" value="1"/>
</dbReference>
<dbReference type="GO" id="GO:0005634">
    <property type="term" value="C:nucleus"/>
    <property type="evidence" value="ECO:0007669"/>
    <property type="project" value="UniProtKB-SubCell"/>
</dbReference>
<dbReference type="AlphaFoldDB" id="A0AAV0MMA2"/>
<feature type="domain" description="SBP-type" evidence="9">
    <location>
        <begin position="752"/>
        <end position="829"/>
    </location>
</feature>
<dbReference type="PANTHER" id="PTHR31221">
    <property type="entry name" value="WRKY TRANSCRIPTION FACTOR PROTEIN 1-RELATED"/>
    <property type="match status" value="1"/>
</dbReference>
<evidence type="ECO:0000256" key="6">
    <source>
        <dbReference type="PROSITE-ProRule" id="PRU00470"/>
    </source>
</evidence>
<evidence type="ECO:0000256" key="3">
    <source>
        <dbReference type="ARBA" id="ARBA00023125"/>
    </source>
</evidence>
<dbReference type="GO" id="GO:0003700">
    <property type="term" value="F:DNA-binding transcription factor activity"/>
    <property type="evidence" value="ECO:0007669"/>
    <property type="project" value="InterPro"/>
</dbReference>
<dbReference type="SMART" id="SM00774">
    <property type="entry name" value="WRKY"/>
    <property type="match status" value="2"/>
</dbReference>
<dbReference type="SUPFAM" id="SSF52058">
    <property type="entry name" value="L domain-like"/>
    <property type="match status" value="1"/>
</dbReference>
<dbReference type="InterPro" id="IPR036893">
    <property type="entry name" value="SBP_sf"/>
</dbReference>
<dbReference type="Pfam" id="PF03110">
    <property type="entry name" value="SBP"/>
    <property type="match status" value="1"/>
</dbReference>
<keyword evidence="4" id="KW-0804">Transcription</keyword>
<reference evidence="10" key="1">
    <citation type="submission" date="2022-08" db="EMBL/GenBank/DDBJ databases">
        <authorList>
            <person name="Gutierrez-Valencia J."/>
        </authorList>
    </citation>
    <scope>NUCLEOTIDE SEQUENCE</scope>
</reference>
<keyword evidence="11" id="KW-1185">Reference proteome</keyword>
<evidence type="ECO:0000256" key="2">
    <source>
        <dbReference type="ARBA" id="ARBA00023015"/>
    </source>
</evidence>
<keyword evidence="6" id="KW-0863">Zinc-finger</keyword>
<dbReference type="InterPro" id="IPR003657">
    <property type="entry name" value="WRKY_dom"/>
</dbReference>
<comment type="caution">
    <text evidence="10">The sequence shown here is derived from an EMBL/GenBank/DDBJ whole genome shotgun (WGS) entry which is preliminary data.</text>
</comment>
<dbReference type="Gene3D" id="2.20.25.80">
    <property type="entry name" value="WRKY domain"/>
    <property type="match status" value="2"/>
</dbReference>
<dbReference type="Gene3D" id="4.10.1100.10">
    <property type="entry name" value="Transcription factor, SBP-box domain"/>
    <property type="match status" value="1"/>
</dbReference>
<evidence type="ECO:0000313" key="11">
    <source>
        <dbReference type="Proteomes" id="UP001154282"/>
    </source>
</evidence>
<dbReference type="InterPro" id="IPR032675">
    <property type="entry name" value="LRR_dom_sf"/>
</dbReference>
<dbReference type="PROSITE" id="PS50811">
    <property type="entry name" value="WRKY"/>
    <property type="match status" value="2"/>
</dbReference>
<dbReference type="GO" id="GO:0043565">
    <property type="term" value="F:sequence-specific DNA binding"/>
    <property type="evidence" value="ECO:0007669"/>
    <property type="project" value="InterPro"/>
</dbReference>
<keyword evidence="6" id="KW-0479">Metal-binding</keyword>
<keyword evidence="7" id="KW-0175">Coiled coil</keyword>
<dbReference type="Proteomes" id="UP001154282">
    <property type="component" value="Unassembled WGS sequence"/>
</dbReference>
<dbReference type="Pfam" id="PF03106">
    <property type="entry name" value="WRKY"/>
    <property type="match status" value="2"/>
</dbReference>
<evidence type="ECO:0000256" key="4">
    <source>
        <dbReference type="ARBA" id="ARBA00023163"/>
    </source>
</evidence>
<comment type="subcellular location">
    <subcellularLocation>
        <location evidence="1">Nucleus</location>
    </subcellularLocation>
</comment>
<feature type="coiled-coil region" evidence="7">
    <location>
        <begin position="925"/>
        <end position="983"/>
    </location>
</feature>
<keyword evidence="5" id="KW-0539">Nucleus</keyword>
<dbReference type="Gene3D" id="3.80.10.10">
    <property type="entry name" value="Ribonuclease Inhibitor"/>
    <property type="match status" value="1"/>
</dbReference>
<evidence type="ECO:0000259" key="8">
    <source>
        <dbReference type="PROSITE" id="PS50811"/>
    </source>
</evidence>
<protein>
    <submittedName>
        <fullName evidence="10">Uncharacterized protein</fullName>
    </submittedName>
</protein>
<evidence type="ECO:0000256" key="5">
    <source>
        <dbReference type="ARBA" id="ARBA00023242"/>
    </source>
</evidence>
<dbReference type="EMBL" id="CAMGYJ010000007">
    <property type="protein sequence ID" value="CAI0446850.1"/>
    <property type="molecule type" value="Genomic_DNA"/>
</dbReference>
<dbReference type="InterPro" id="IPR036576">
    <property type="entry name" value="WRKY_dom_sf"/>
</dbReference>
<organism evidence="10 11">
    <name type="scientific">Linum tenue</name>
    <dbReference type="NCBI Taxonomy" id="586396"/>
    <lineage>
        <taxon>Eukaryota</taxon>
        <taxon>Viridiplantae</taxon>
        <taxon>Streptophyta</taxon>
        <taxon>Embryophyta</taxon>
        <taxon>Tracheophyta</taxon>
        <taxon>Spermatophyta</taxon>
        <taxon>Magnoliopsida</taxon>
        <taxon>eudicotyledons</taxon>
        <taxon>Gunneridae</taxon>
        <taxon>Pentapetalae</taxon>
        <taxon>rosids</taxon>
        <taxon>fabids</taxon>
        <taxon>Malpighiales</taxon>
        <taxon>Linaceae</taxon>
        <taxon>Linum</taxon>
    </lineage>
</organism>
<dbReference type="PANTHER" id="PTHR31221:SF193">
    <property type="entry name" value="WRKY TRANSCRIPTION FACTOR PROTEIN 1-RELATED"/>
    <property type="match status" value="1"/>
</dbReference>
<keyword evidence="3" id="KW-0238">DNA-binding</keyword>
<feature type="domain" description="WRKY" evidence="8">
    <location>
        <begin position="65"/>
        <end position="129"/>
    </location>
</feature>
<name>A0AAV0MMA2_9ROSI</name>
<keyword evidence="2" id="KW-0805">Transcription regulation</keyword>
<dbReference type="PROSITE" id="PS51141">
    <property type="entry name" value="ZF_SBP"/>
    <property type="match status" value="1"/>
</dbReference>
<evidence type="ECO:0000256" key="1">
    <source>
        <dbReference type="ARBA" id="ARBA00004123"/>
    </source>
</evidence>
<dbReference type="InterPro" id="IPR004333">
    <property type="entry name" value="SBP_dom"/>
</dbReference>